<dbReference type="PANTHER" id="PTHR31672:SF13">
    <property type="entry name" value="F-BOX PROTEIN CPR30-LIKE"/>
    <property type="match status" value="1"/>
</dbReference>
<dbReference type="InterPro" id="IPR036047">
    <property type="entry name" value="F-box-like_dom_sf"/>
</dbReference>
<reference evidence="2 3" key="1">
    <citation type="journal article" date="2021" name="BMC Genomics">
        <title>Datura genome reveals duplications of psychoactive alkaloid biosynthetic genes and high mutation rate following tissue culture.</title>
        <authorList>
            <person name="Rajewski A."/>
            <person name="Carter-House D."/>
            <person name="Stajich J."/>
            <person name="Litt A."/>
        </authorList>
    </citation>
    <scope>NUCLEOTIDE SEQUENCE [LARGE SCALE GENOMIC DNA]</scope>
    <source>
        <strain evidence="2">AR-01</strain>
    </source>
</reference>
<dbReference type="CDD" id="cd22157">
    <property type="entry name" value="F-box_AtFBW1-like"/>
    <property type="match status" value="1"/>
</dbReference>
<evidence type="ECO:0000259" key="1">
    <source>
        <dbReference type="PROSITE" id="PS50181"/>
    </source>
</evidence>
<dbReference type="PANTHER" id="PTHR31672">
    <property type="entry name" value="BNACNNG10540D PROTEIN"/>
    <property type="match status" value="1"/>
</dbReference>
<feature type="domain" description="F-box" evidence="1">
    <location>
        <begin position="4"/>
        <end position="50"/>
    </location>
</feature>
<protein>
    <recommendedName>
        <fullName evidence="1">F-box domain-containing protein</fullName>
    </recommendedName>
</protein>
<accession>A0ABS8SCI6</accession>
<dbReference type="EMBL" id="JACEIK010000410">
    <property type="protein sequence ID" value="MCD7456586.1"/>
    <property type="molecule type" value="Genomic_DNA"/>
</dbReference>
<name>A0ABS8SCI6_DATST</name>
<dbReference type="Pfam" id="PF07734">
    <property type="entry name" value="FBA_1"/>
    <property type="match status" value="1"/>
</dbReference>
<dbReference type="NCBIfam" id="TIGR01640">
    <property type="entry name" value="F_box_assoc_1"/>
    <property type="match status" value="1"/>
</dbReference>
<keyword evidence="3" id="KW-1185">Reference proteome</keyword>
<organism evidence="2 3">
    <name type="scientific">Datura stramonium</name>
    <name type="common">Jimsonweed</name>
    <name type="synonym">Common thornapple</name>
    <dbReference type="NCBI Taxonomy" id="4076"/>
    <lineage>
        <taxon>Eukaryota</taxon>
        <taxon>Viridiplantae</taxon>
        <taxon>Streptophyta</taxon>
        <taxon>Embryophyta</taxon>
        <taxon>Tracheophyta</taxon>
        <taxon>Spermatophyta</taxon>
        <taxon>Magnoliopsida</taxon>
        <taxon>eudicotyledons</taxon>
        <taxon>Gunneridae</taxon>
        <taxon>Pentapetalae</taxon>
        <taxon>asterids</taxon>
        <taxon>lamiids</taxon>
        <taxon>Solanales</taxon>
        <taxon>Solanaceae</taxon>
        <taxon>Solanoideae</taxon>
        <taxon>Datureae</taxon>
        <taxon>Datura</taxon>
    </lineage>
</organism>
<dbReference type="Pfam" id="PF00646">
    <property type="entry name" value="F-box"/>
    <property type="match status" value="1"/>
</dbReference>
<evidence type="ECO:0000313" key="3">
    <source>
        <dbReference type="Proteomes" id="UP000823775"/>
    </source>
</evidence>
<dbReference type="InterPro" id="IPR050796">
    <property type="entry name" value="SCF_F-box_component"/>
</dbReference>
<dbReference type="InterPro" id="IPR006527">
    <property type="entry name" value="F-box-assoc_dom_typ1"/>
</dbReference>
<dbReference type="InterPro" id="IPR015915">
    <property type="entry name" value="Kelch-typ_b-propeller"/>
</dbReference>
<evidence type="ECO:0000313" key="2">
    <source>
        <dbReference type="EMBL" id="MCD7456586.1"/>
    </source>
</evidence>
<dbReference type="Gene3D" id="2.120.10.80">
    <property type="entry name" value="Kelch-type beta propeller"/>
    <property type="match status" value="1"/>
</dbReference>
<dbReference type="InterPro" id="IPR017451">
    <property type="entry name" value="F-box-assoc_interact_dom"/>
</dbReference>
<proteinExistence type="predicted"/>
<comment type="caution">
    <text evidence="2">The sequence shown here is derived from an EMBL/GenBank/DDBJ whole genome shotgun (WGS) entry which is preliminary data.</text>
</comment>
<dbReference type="Gene3D" id="1.20.1280.50">
    <property type="match status" value="1"/>
</dbReference>
<dbReference type="SUPFAM" id="SSF81383">
    <property type="entry name" value="F-box domain"/>
    <property type="match status" value="1"/>
</dbReference>
<dbReference type="PROSITE" id="PS50181">
    <property type="entry name" value="FBOX"/>
    <property type="match status" value="1"/>
</dbReference>
<dbReference type="SUPFAM" id="SSF117281">
    <property type="entry name" value="Kelch motif"/>
    <property type="match status" value="1"/>
</dbReference>
<dbReference type="InterPro" id="IPR001810">
    <property type="entry name" value="F-box_dom"/>
</dbReference>
<gene>
    <name evidence="2" type="ORF">HAX54_032305</name>
</gene>
<dbReference type="SMART" id="SM00256">
    <property type="entry name" value="FBOX"/>
    <property type="match status" value="1"/>
</dbReference>
<sequence length="387" mass="43447">MGSRSKIPNLPDDIVNSILLVLPVKSLLRFKITCKSWCCSIDDPDFIKSHLHISSNDISRQKILLFDVVNNGKIPRDYSIKVLSTEASISNDSKAVPLDQPNISGFRSCHLQVFSCNGLVFIYHPKNSMILWNPAIRKYKRITVLQNKPGFVGAKFGFAYDVVAEDYKVLCIQQVENDYIVEIYSVKNQSWRTIPNIFPDPTDFPLYLFRSIVSLNGVIHIMPGTGNRAAEPGQYSVISFHLADEKFTAMPVPSKCGELLILHAYGDRVCVVGTVGQEILIWSPEKDGETGFLTWNNIRKFPALGSVVGMPQYSGNVILVMEYGNIGDLICVKEDGNILWKRNTGEFVEYSARKNEYTEFIAKEIPLSAKIGPLYAESLVSLKIPWD</sequence>
<dbReference type="Proteomes" id="UP000823775">
    <property type="component" value="Unassembled WGS sequence"/>
</dbReference>